<sequence length="81" mass="8926">MARGARLSDRHDDEELEELEAIIATDQASDPTVSKSISLQKRAELLLHRLILQAGFVGILLCASVSCMFTLKLLFLNIGTQ</sequence>
<evidence type="ECO:0000313" key="2">
    <source>
        <dbReference type="EMBL" id="KAF5395901.1"/>
    </source>
</evidence>
<dbReference type="OrthoDB" id="2016540at2759"/>
<accession>A0A8J4WDN2</accession>
<evidence type="ECO:0000313" key="3">
    <source>
        <dbReference type="Proteomes" id="UP000748531"/>
    </source>
</evidence>
<keyword evidence="1" id="KW-0812">Transmembrane</keyword>
<name>A0A8J4WDN2_9TREM</name>
<gene>
    <name evidence="2" type="ORF">PHET_11368</name>
</gene>
<keyword evidence="1" id="KW-0472">Membrane</keyword>
<dbReference type="Proteomes" id="UP000748531">
    <property type="component" value="Unassembled WGS sequence"/>
</dbReference>
<comment type="caution">
    <text evidence="2">The sequence shown here is derived from an EMBL/GenBank/DDBJ whole genome shotgun (WGS) entry which is preliminary data.</text>
</comment>
<evidence type="ECO:0000256" key="1">
    <source>
        <dbReference type="SAM" id="Phobius"/>
    </source>
</evidence>
<organism evidence="2 3">
    <name type="scientific">Paragonimus heterotremus</name>
    <dbReference type="NCBI Taxonomy" id="100268"/>
    <lineage>
        <taxon>Eukaryota</taxon>
        <taxon>Metazoa</taxon>
        <taxon>Spiralia</taxon>
        <taxon>Lophotrochozoa</taxon>
        <taxon>Platyhelminthes</taxon>
        <taxon>Trematoda</taxon>
        <taxon>Digenea</taxon>
        <taxon>Plagiorchiida</taxon>
        <taxon>Troglotremata</taxon>
        <taxon>Troglotrematidae</taxon>
        <taxon>Paragonimus</taxon>
    </lineage>
</organism>
<reference evidence="2" key="1">
    <citation type="submission" date="2019-05" db="EMBL/GenBank/DDBJ databases">
        <title>Annotation for the trematode Paragonimus heterotremus.</title>
        <authorList>
            <person name="Choi Y.-J."/>
        </authorList>
    </citation>
    <scope>NUCLEOTIDE SEQUENCE</scope>
    <source>
        <strain evidence="2">LC</strain>
    </source>
</reference>
<dbReference type="AlphaFoldDB" id="A0A8J4WDN2"/>
<proteinExistence type="predicted"/>
<dbReference type="EMBL" id="LUCH01009918">
    <property type="protein sequence ID" value="KAF5395901.1"/>
    <property type="molecule type" value="Genomic_DNA"/>
</dbReference>
<keyword evidence="3" id="KW-1185">Reference proteome</keyword>
<protein>
    <submittedName>
        <fullName evidence="2">Uncharacterized protein</fullName>
    </submittedName>
</protein>
<keyword evidence="1" id="KW-1133">Transmembrane helix</keyword>
<feature type="transmembrane region" description="Helical" evidence="1">
    <location>
        <begin position="50"/>
        <end position="75"/>
    </location>
</feature>